<dbReference type="AlphaFoldDB" id="A0A518DPR4"/>
<evidence type="ECO:0000256" key="1">
    <source>
        <dbReference type="ARBA" id="ARBA00023002"/>
    </source>
</evidence>
<name>A0A518DPR4_9BACT</name>
<proteinExistence type="predicted"/>
<dbReference type="GO" id="GO:0016491">
    <property type="term" value="F:oxidoreductase activity"/>
    <property type="evidence" value="ECO:0007669"/>
    <property type="project" value="UniProtKB-KW"/>
</dbReference>
<dbReference type="EC" id="1.1.1.-" evidence="3"/>
<organism evidence="3 4">
    <name type="scientific">Lignipirellula cremea</name>
    <dbReference type="NCBI Taxonomy" id="2528010"/>
    <lineage>
        <taxon>Bacteria</taxon>
        <taxon>Pseudomonadati</taxon>
        <taxon>Planctomycetota</taxon>
        <taxon>Planctomycetia</taxon>
        <taxon>Pirellulales</taxon>
        <taxon>Pirellulaceae</taxon>
        <taxon>Lignipirellula</taxon>
    </lineage>
</organism>
<gene>
    <name evidence="3" type="primary">yhdN_1</name>
    <name evidence="3" type="ORF">Pla8534_16070</name>
</gene>
<dbReference type="CDD" id="cd19090">
    <property type="entry name" value="AKR_AKR15A-like"/>
    <property type="match status" value="1"/>
</dbReference>
<dbReference type="PANTHER" id="PTHR43364">
    <property type="entry name" value="NADH-SPECIFIC METHYLGLYOXAL REDUCTASE-RELATED"/>
    <property type="match status" value="1"/>
</dbReference>
<dbReference type="OrthoDB" id="9773828at2"/>
<dbReference type="PANTHER" id="PTHR43364:SF4">
    <property type="entry name" value="NAD(P)-LINKED OXIDOREDUCTASE SUPERFAMILY PROTEIN"/>
    <property type="match status" value="1"/>
</dbReference>
<evidence type="ECO:0000313" key="4">
    <source>
        <dbReference type="Proteomes" id="UP000317648"/>
    </source>
</evidence>
<dbReference type="Proteomes" id="UP000317648">
    <property type="component" value="Chromosome"/>
</dbReference>
<keyword evidence="1 3" id="KW-0560">Oxidoreductase</keyword>
<evidence type="ECO:0000259" key="2">
    <source>
        <dbReference type="Pfam" id="PF00248"/>
    </source>
</evidence>
<dbReference type="InterPro" id="IPR050523">
    <property type="entry name" value="AKR_Detox_Biosynth"/>
</dbReference>
<reference evidence="3 4" key="1">
    <citation type="submission" date="2019-02" db="EMBL/GenBank/DDBJ databases">
        <title>Deep-cultivation of Planctomycetes and their phenomic and genomic characterization uncovers novel biology.</title>
        <authorList>
            <person name="Wiegand S."/>
            <person name="Jogler M."/>
            <person name="Boedeker C."/>
            <person name="Pinto D."/>
            <person name="Vollmers J."/>
            <person name="Rivas-Marin E."/>
            <person name="Kohn T."/>
            <person name="Peeters S.H."/>
            <person name="Heuer A."/>
            <person name="Rast P."/>
            <person name="Oberbeckmann S."/>
            <person name="Bunk B."/>
            <person name="Jeske O."/>
            <person name="Meyerdierks A."/>
            <person name="Storesund J.E."/>
            <person name="Kallscheuer N."/>
            <person name="Luecker S."/>
            <person name="Lage O.M."/>
            <person name="Pohl T."/>
            <person name="Merkel B.J."/>
            <person name="Hornburger P."/>
            <person name="Mueller R.-W."/>
            <person name="Bruemmer F."/>
            <person name="Labrenz M."/>
            <person name="Spormann A.M."/>
            <person name="Op den Camp H."/>
            <person name="Overmann J."/>
            <person name="Amann R."/>
            <person name="Jetten M.S.M."/>
            <person name="Mascher T."/>
            <person name="Medema M.H."/>
            <person name="Devos D.P."/>
            <person name="Kaster A.-K."/>
            <person name="Ovreas L."/>
            <person name="Rohde M."/>
            <person name="Galperin M.Y."/>
            <person name="Jogler C."/>
        </authorList>
    </citation>
    <scope>NUCLEOTIDE SEQUENCE [LARGE SCALE GENOMIC DNA]</scope>
    <source>
        <strain evidence="3 4">Pla85_3_4</strain>
    </source>
</reference>
<protein>
    <submittedName>
        <fullName evidence="3">General stress protein 69</fullName>
        <ecNumber evidence="3">1.1.1.-</ecNumber>
    </submittedName>
</protein>
<dbReference type="Pfam" id="PF00248">
    <property type="entry name" value="Aldo_ket_red"/>
    <property type="match status" value="1"/>
</dbReference>
<dbReference type="InterPro" id="IPR036812">
    <property type="entry name" value="NAD(P)_OxRdtase_dom_sf"/>
</dbReference>
<keyword evidence="4" id="KW-1185">Reference proteome</keyword>
<evidence type="ECO:0000313" key="3">
    <source>
        <dbReference type="EMBL" id="QDU93824.1"/>
    </source>
</evidence>
<dbReference type="EMBL" id="CP036433">
    <property type="protein sequence ID" value="QDU93824.1"/>
    <property type="molecule type" value="Genomic_DNA"/>
</dbReference>
<dbReference type="Gene3D" id="3.20.20.100">
    <property type="entry name" value="NADP-dependent oxidoreductase domain"/>
    <property type="match status" value="1"/>
</dbReference>
<dbReference type="GO" id="GO:0005829">
    <property type="term" value="C:cytosol"/>
    <property type="evidence" value="ECO:0007669"/>
    <property type="project" value="TreeGrafter"/>
</dbReference>
<feature type="domain" description="NADP-dependent oxidoreductase" evidence="2">
    <location>
        <begin position="32"/>
        <end position="301"/>
    </location>
</feature>
<dbReference type="RefSeq" id="WP_145051167.1">
    <property type="nucleotide sequence ID" value="NZ_CP036433.1"/>
</dbReference>
<sequence precursor="true">METRRLGRTELEISVLSIGGLYTSSLAGGIAETQRILRQAVALGVNAVDTAPAYADSEKTIGQAIAGIDAPLVVTTKLGGRPQPFDPQDFHGLRHSVDESLRLLGRDHIDILMVHEPDRPQQYPWWTRYDPLAGPVLELLDELKAAGKIRYTGLAGTTVTELTSLVKSNRFDVVLTAFNYNVLYREAAESVIPAAVENDMGIVLGSALGQGFLTRRADAEVKEKPVWLAPSRQRQLLAYYDLLDQSGIAPAELCLRFAIDCPEITTIPIGCKTADHLQAAVAAVAKGPLPPDVVERLDQIAAMVPARPYEEPMILPFGKNYFGPGIANMGAAVQVGHLKLEQAEGILRHASPQEQIP</sequence>
<accession>A0A518DPR4</accession>
<dbReference type="SUPFAM" id="SSF51430">
    <property type="entry name" value="NAD(P)-linked oxidoreductase"/>
    <property type="match status" value="1"/>
</dbReference>
<dbReference type="KEGG" id="lcre:Pla8534_16070"/>
<dbReference type="InterPro" id="IPR023210">
    <property type="entry name" value="NADP_OxRdtase_dom"/>
</dbReference>